<dbReference type="AlphaFoldDB" id="A0A7X4K8C1"/>
<feature type="chain" id="PRO_5031135545" description="DUF2946 domain-containing protein" evidence="2">
    <location>
        <begin position="25"/>
        <end position="109"/>
    </location>
</feature>
<evidence type="ECO:0000313" key="3">
    <source>
        <dbReference type="EMBL" id="MYL99114.1"/>
    </source>
</evidence>
<dbReference type="Proteomes" id="UP000465810">
    <property type="component" value="Unassembled WGS sequence"/>
</dbReference>
<feature type="region of interest" description="Disordered" evidence="1">
    <location>
        <begin position="41"/>
        <end position="61"/>
    </location>
</feature>
<proteinExistence type="predicted"/>
<name>A0A7X4K8C1_9SPHN</name>
<dbReference type="EMBL" id="WVTD01000012">
    <property type="protein sequence ID" value="MYL99114.1"/>
    <property type="molecule type" value="Genomic_DNA"/>
</dbReference>
<evidence type="ECO:0000256" key="1">
    <source>
        <dbReference type="SAM" id="MobiDB-lite"/>
    </source>
</evidence>
<sequence>MRRLGIFLLCLLSVSLLTTTMVHAQEIPSAPTIDCSGYVHTDGDADQTQGDADKAMPHHHGSCHGGTAFVPAAASDDLLGSARHAPVFVPAPAASKRWAIGPDLRPPIS</sequence>
<accession>A0A7X4K8C1</accession>
<evidence type="ECO:0008006" key="5">
    <source>
        <dbReference type="Google" id="ProtNLM"/>
    </source>
</evidence>
<feature type="signal peptide" evidence="2">
    <location>
        <begin position="1"/>
        <end position="24"/>
    </location>
</feature>
<keyword evidence="2" id="KW-0732">Signal</keyword>
<gene>
    <name evidence="3" type="ORF">GR702_15210</name>
</gene>
<evidence type="ECO:0000256" key="2">
    <source>
        <dbReference type="SAM" id="SignalP"/>
    </source>
</evidence>
<keyword evidence="4" id="KW-1185">Reference proteome</keyword>
<comment type="caution">
    <text evidence="3">The sequence shown here is derived from an EMBL/GenBank/DDBJ whole genome shotgun (WGS) entry which is preliminary data.</text>
</comment>
<evidence type="ECO:0000313" key="4">
    <source>
        <dbReference type="Proteomes" id="UP000465810"/>
    </source>
</evidence>
<dbReference type="RefSeq" id="WP_080727305.1">
    <property type="nucleotide sequence ID" value="NZ_WVTD01000012.1"/>
</dbReference>
<protein>
    <recommendedName>
        <fullName evidence="5">DUF2946 domain-containing protein</fullName>
    </recommendedName>
</protein>
<reference evidence="3 4" key="1">
    <citation type="submission" date="2019-12" db="EMBL/GenBank/DDBJ databases">
        <authorList>
            <person name="Feng G."/>
            <person name="Zhu H."/>
        </authorList>
    </citation>
    <scope>NUCLEOTIDE SEQUENCE [LARGE SCALE GENOMIC DNA]</scope>
    <source>
        <strain evidence="3 4">FGD1</strain>
    </source>
</reference>
<organism evidence="3 4">
    <name type="scientific">Novosphingobium silvae</name>
    <dbReference type="NCBI Taxonomy" id="2692619"/>
    <lineage>
        <taxon>Bacteria</taxon>
        <taxon>Pseudomonadati</taxon>
        <taxon>Pseudomonadota</taxon>
        <taxon>Alphaproteobacteria</taxon>
        <taxon>Sphingomonadales</taxon>
        <taxon>Sphingomonadaceae</taxon>
        <taxon>Novosphingobium</taxon>
    </lineage>
</organism>